<dbReference type="InterPro" id="IPR050173">
    <property type="entry name" value="ABC_transporter_C-like"/>
</dbReference>
<dbReference type="InterPro" id="IPR011527">
    <property type="entry name" value="ABC1_TM_dom"/>
</dbReference>
<proteinExistence type="inferred from homology"/>
<evidence type="ECO:0000256" key="2">
    <source>
        <dbReference type="ARBA" id="ARBA00009726"/>
    </source>
</evidence>
<dbReference type="SUPFAM" id="SSF90123">
    <property type="entry name" value="ABC transporter transmembrane region"/>
    <property type="match status" value="1"/>
</dbReference>
<feature type="domain" description="ABC transporter" evidence="11">
    <location>
        <begin position="462"/>
        <end position="695"/>
    </location>
</feature>
<evidence type="ECO:0000313" key="13">
    <source>
        <dbReference type="EMBL" id="KNE55160.1"/>
    </source>
</evidence>
<keyword evidence="4 10" id="KW-0812">Transmembrane</keyword>
<comment type="subcellular location">
    <subcellularLocation>
        <location evidence="1">Membrane</location>
        <topology evidence="1">Multi-pass membrane protein</topology>
    </subcellularLocation>
</comment>
<evidence type="ECO:0000256" key="8">
    <source>
        <dbReference type="ARBA" id="ARBA00022989"/>
    </source>
</evidence>
<dbReference type="PROSITE" id="PS50893">
    <property type="entry name" value="ABC_TRANSPORTER_2"/>
    <property type="match status" value="1"/>
</dbReference>
<evidence type="ECO:0000256" key="5">
    <source>
        <dbReference type="ARBA" id="ARBA00022737"/>
    </source>
</evidence>
<dbReference type="Pfam" id="PF00005">
    <property type="entry name" value="ABC_tran"/>
    <property type="match status" value="1"/>
</dbReference>
<keyword evidence="3" id="KW-0813">Transport</keyword>
<dbReference type="Gene3D" id="1.20.1560.10">
    <property type="entry name" value="ABC transporter type 1, transmembrane domain"/>
    <property type="match status" value="1"/>
</dbReference>
<reference evidence="14" key="2">
    <citation type="submission" date="2009-11" db="EMBL/GenBank/DDBJ databases">
        <title>The Genome Sequence of Allomyces macrogynus strain ATCC 38327.</title>
        <authorList>
            <consortium name="The Broad Institute Genome Sequencing Platform"/>
            <person name="Russ C."/>
            <person name="Cuomo C."/>
            <person name="Shea T."/>
            <person name="Young S.K."/>
            <person name="Zeng Q."/>
            <person name="Koehrsen M."/>
            <person name="Haas B."/>
            <person name="Borodovsky M."/>
            <person name="Guigo R."/>
            <person name="Alvarado L."/>
            <person name="Berlin A."/>
            <person name="Borenstein D."/>
            <person name="Chen Z."/>
            <person name="Engels R."/>
            <person name="Freedman E."/>
            <person name="Gellesch M."/>
            <person name="Goldberg J."/>
            <person name="Griggs A."/>
            <person name="Gujja S."/>
            <person name="Heiman D."/>
            <person name="Hepburn T."/>
            <person name="Howarth C."/>
            <person name="Jen D."/>
            <person name="Larson L."/>
            <person name="Lewis B."/>
            <person name="Mehta T."/>
            <person name="Park D."/>
            <person name="Pearson M."/>
            <person name="Roberts A."/>
            <person name="Saif S."/>
            <person name="Shenoy N."/>
            <person name="Sisk P."/>
            <person name="Stolte C."/>
            <person name="Sykes S."/>
            <person name="Walk T."/>
            <person name="White J."/>
            <person name="Yandava C."/>
            <person name="Burger G."/>
            <person name="Gray M.W."/>
            <person name="Holland P.W.H."/>
            <person name="King N."/>
            <person name="Lang F.B.F."/>
            <person name="Roger A.J."/>
            <person name="Ruiz-Trillo I."/>
            <person name="Lander E."/>
            <person name="Nusbaum C."/>
        </authorList>
    </citation>
    <scope>NUCLEOTIDE SEQUENCE [LARGE SCALE GENOMIC DNA]</scope>
    <source>
        <strain evidence="14">ATCC 38327</strain>
    </source>
</reference>
<dbReference type="GO" id="GO:0016020">
    <property type="term" value="C:membrane"/>
    <property type="evidence" value="ECO:0007669"/>
    <property type="project" value="UniProtKB-SubCell"/>
</dbReference>
<dbReference type="CDD" id="cd03244">
    <property type="entry name" value="ABCC_MRP_domain2"/>
    <property type="match status" value="1"/>
</dbReference>
<evidence type="ECO:0000256" key="4">
    <source>
        <dbReference type="ARBA" id="ARBA00022692"/>
    </source>
</evidence>
<gene>
    <name evidence="13" type="ORF">AMAG_17747</name>
</gene>
<dbReference type="OrthoDB" id="6500128at2759"/>
<dbReference type="InterPro" id="IPR044726">
    <property type="entry name" value="ABCC_6TM_D2"/>
</dbReference>
<keyword evidence="14" id="KW-1185">Reference proteome</keyword>
<evidence type="ECO:0000256" key="6">
    <source>
        <dbReference type="ARBA" id="ARBA00022741"/>
    </source>
</evidence>
<dbReference type="FunFam" id="3.40.50.300:FF:000163">
    <property type="entry name" value="Multidrug resistance-associated protein member 4"/>
    <property type="match status" value="1"/>
</dbReference>
<dbReference type="PANTHER" id="PTHR24223">
    <property type="entry name" value="ATP-BINDING CASSETTE SUB-FAMILY C"/>
    <property type="match status" value="1"/>
</dbReference>
<evidence type="ECO:0000256" key="10">
    <source>
        <dbReference type="SAM" id="Phobius"/>
    </source>
</evidence>
<evidence type="ECO:0000256" key="3">
    <source>
        <dbReference type="ARBA" id="ARBA00022448"/>
    </source>
</evidence>
<dbReference type="InterPro" id="IPR027417">
    <property type="entry name" value="P-loop_NTPase"/>
</dbReference>
<feature type="transmembrane region" description="Helical" evidence="10">
    <location>
        <begin position="373"/>
        <end position="390"/>
    </location>
</feature>
<dbReference type="Pfam" id="PF00664">
    <property type="entry name" value="ABC_membrane"/>
    <property type="match status" value="1"/>
</dbReference>
<feature type="domain" description="ABC transmembrane type-1" evidence="12">
    <location>
        <begin position="146"/>
        <end position="423"/>
    </location>
</feature>
<dbReference type="OMA" id="RENWWSA"/>
<evidence type="ECO:0000256" key="9">
    <source>
        <dbReference type="ARBA" id="ARBA00023136"/>
    </source>
</evidence>
<dbReference type="PANTHER" id="PTHR24223:SF456">
    <property type="entry name" value="MULTIDRUG RESISTANCE-ASSOCIATED PROTEIN LETHAL(2)03659"/>
    <property type="match status" value="1"/>
</dbReference>
<evidence type="ECO:0000259" key="11">
    <source>
        <dbReference type="PROSITE" id="PS50893"/>
    </source>
</evidence>
<evidence type="ECO:0000256" key="1">
    <source>
        <dbReference type="ARBA" id="ARBA00004141"/>
    </source>
</evidence>
<keyword evidence="9 10" id="KW-0472">Membrane</keyword>
<protein>
    <submittedName>
        <fullName evidence="13">Uncharacterized protein</fullName>
    </submittedName>
</protein>
<dbReference type="GO" id="GO:0016887">
    <property type="term" value="F:ATP hydrolysis activity"/>
    <property type="evidence" value="ECO:0007669"/>
    <property type="project" value="InterPro"/>
</dbReference>
<dbReference type="InterPro" id="IPR003593">
    <property type="entry name" value="AAA+_ATPase"/>
</dbReference>
<dbReference type="CDD" id="cd18580">
    <property type="entry name" value="ABC_6TM_ABCC_D2"/>
    <property type="match status" value="1"/>
</dbReference>
<dbReference type="GO" id="GO:0140359">
    <property type="term" value="F:ABC-type transporter activity"/>
    <property type="evidence" value="ECO:0007669"/>
    <property type="project" value="InterPro"/>
</dbReference>
<reference evidence="13 14" key="1">
    <citation type="submission" date="2009-11" db="EMBL/GenBank/DDBJ databases">
        <title>Annotation of Allomyces macrogynus ATCC 38327.</title>
        <authorList>
            <consortium name="The Broad Institute Genome Sequencing Platform"/>
            <person name="Russ C."/>
            <person name="Cuomo C."/>
            <person name="Burger G."/>
            <person name="Gray M.W."/>
            <person name="Holland P.W.H."/>
            <person name="King N."/>
            <person name="Lang F.B.F."/>
            <person name="Roger A.J."/>
            <person name="Ruiz-Trillo I."/>
            <person name="Young S.K."/>
            <person name="Zeng Q."/>
            <person name="Gargeya S."/>
            <person name="Fitzgerald M."/>
            <person name="Haas B."/>
            <person name="Abouelleil A."/>
            <person name="Alvarado L."/>
            <person name="Arachchi H.M."/>
            <person name="Berlin A."/>
            <person name="Chapman S.B."/>
            <person name="Gearin G."/>
            <person name="Goldberg J."/>
            <person name="Griggs A."/>
            <person name="Gujja S."/>
            <person name="Hansen M."/>
            <person name="Heiman D."/>
            <person name="Howarth C."/>
            <person name="Larimer J."/>
            <person name="Lui A."/>
            <person name="MacDonald P.J.P."/>
            <person name="McCowen C."/>
            <person name="Montmayeur A."/>
            <person name="Murphy C."/>
            <person name="Neiman D."/>
            <person name="Pearson M."/>
            <person name="Priest M."/>
            <person name="Roberts A."/>
            <person name="Saif S."/>
            <person name="Shea T."/>
            <person name="Sisk P."/>
            <person name="Stolte C."/>
            <person name="Sykes S."/>
            <person name="Wortman J."/>
            <person name="Nusbaum C."/>
            <person name="Birren B."/>
        </authorList>
    </citation>
    <scope>NUCLEOTIDE SEQUENCE [LARGE SCALE GENOMIC DNA]</scope>
    <source>
        <strain evidence="13 14">ATCC 38327</strain>
    </source>
</reference>
<dbReference type="GO" id="GO:0005524">
    <property type="term" value="F:ATP binding"/>
    <property type="evidence" value="ECO:0007669"/>
    <property type="project" value="UniProtKB-KW"/>
</dbReference>
<dbReference type="AlphaFoldDB" id="A0A0L0RYC8"/>
<keyword evidence="5" id="KW-0677">Repeat</keyword>
<name>A0A0L0RYC8_ALLM3</name>
<dbReference type="eggNOG" id="KOG0054">
    <property type="taxonomic scope" value="Eukaryota"/>
</dbReference>
<evidence type="ECO:0000256" key="7">
    <source>
        <dbReference type="ARBA" id="ARBA00022840"/>
    </source>
</evidence>
<feature type="transmembrane region" description="Helical" evidence="10">
    <location>
        <begin position="142"/>
        <end position="162"/>
    </location>
</feature>
<dbReference type="InterPro" id="IPR003439">
    <property type="entry name" value="ABC_transporter-like_ATP-bd"/>
</dbReference>
<dbReference type="SUPFAM" id="SSF52540">
    <property type="entry name" value="P-loop containing nucleoside triphosphate hydrolases"/>
    <property type="match status" value="2"/>
</dbReference>
<evidence type="ECO:0000313" key="14">
    <source>
        <dbReference type="Proteomes" id="UP000054350"/>
    </source>
</evidence>
<dbReference type="Gene3D" id="3.40.50.300">
    <property type="entry name" value="P-loop containing nucleotide triphosphate hydrolases"/>
    <property type="match status" value="2"/>
</dbReference>
<dbReference type="FunFam" id="1.20.1560.10:FF:000013">
    <property type="entry name" value="ABC transporter C family member 2"/>
    <property type="match status" value="1"/>
</dbReference>
<sequence>MIFDAVRHAPALQHTTRILVTHQLQFVKECDEIVVLDQGRIAAAGTWAEIRDSTNGSAWMSVLADYDHDRGEELNMDELAELDKQKERRELQREEGLGEEEVDLQGDVEGAAAVAAAQVEVSEVGTIKWATIKAFLIDPTPAWLLVASVFMMIAGQSLSVASDWVLARWVAKPPAIQLGNSYYATLFLSLVVFATAIGIIRALLSYHLLLSSSFSVSKTMVYKVLDAPMAWFQKNPTGRILNKFTRDQSLVDEMLPSVFFNFIQCLFQTIGIIVVVLMVLPWVALSLPILGAIFFFLRRWYIAASRRIKRIESTTRSPVYSHLSESLDGLPVIRALRAQQLFIETFMLQQNTNTRAVFSQAACARWLGMRLDLLSAAFLFIAAMVSQAIADSGALPAALAGLALSQSLQMSGLFQWLTRQSVECEIMFVAVERLVEYCKLEGELDHPAKGVPPPGWPASGDLQIKDMSLTYPSSTTPVLKDWTVDLKSGERIGVVGRTGAGKSSFFQALFRTYDYDGAMVLDGINTSTLAVEHLRRHLSIIPQEPFLFRGTLRFNLDPFGEYTDADLWQALSRVELKHVIEHLDGKLDTAVDDGGTNFSTGQRQLICLARALLKRAKVLVADEATANIDYKTDALIQHTLKAEFPETLVLTIAHRLSTCIDYDRIMVLDQGRIVECAHAYELLHRPDGVLRKMVADTGEDAARGLWEQARVSWESKFPGQMPPSAAAMVDGGAAVVAA</sequence>
<comment type="similarity">
    <text evidence="2">Belongs to the ABC transporter superfamily. ABCC family. Conjugate transporter (TC 3.A.1.208) subfamily.</text>
</comment>
<dbReference type="VEuPathDB" id="FungiDB:AMAG_17747"/>
<dbReference type="STRING" id="578462.A0A0L0RYC8"/>
<feature type="transmembrane region" description="Helical" evidence="10">
    <location>
        <begin position="258"/>
        <end position="277"/>
    </location>
</feature>
<evidence type="ECO:0000259" key="12">
    <source>
        <dbReference type="PROSITE" id="PS50929"/>
    </source>
</evidence>
<keyword evidence="7" id="KW-0067">ATP-binding</keyword>
<keyword evidence="8 10" id="KW-1133">Transmembrane helix</keyword>
<accession>A0A0L0RYC8</accession>
<dbReference type="EMBL" id="GG745329">
    <property type="protein sequence ID" value="KNE55160.1"/>
    <property type="molecule type" value="Genomic_DNA"/>
</dbReference>
<dbReference type="PROSITE" id="PS50929">
    <property type="entry name" value="ABC_TM1F"/>
    <property type="match status" value="1"/>
</dbReference>
<organism evidence="13 14">
    <name type="scientific">Allomyces macrogynus (strain ATCC 38327)</name>
    <name type="common">Allomyces javanicus var. macrogynus</name>
    <dbReference type="NCBI Taxonomy" id="578462"/>
    <lineage>
        <taxon>Eukaryota</taxon>
        <taxon>Fungi</taxon>
        <taxon>Fungi incertae sedis</taxon>
        <taxon>Blastocladiomycota</taxon>
        <taxon>Blastocladiomycetes</taxon>
        <taxon>Blastocladiales</taxon>
        <taxon>Blastocladiaceae</taxon>
        <taxon>Allomyces</taxon>
    </lineage>
</organism>
<dbReference type="Proteomes" id="UP000054350">
    <property type="component" value="Unassembled WGS sequence"/>
</dbReference>
<keyword evidence="6" id="KW-0547">Nucleotide-binding</keyword>
<dbReference type="SMART" id="SM00382">
    <property type="entry name" value="AAA"/>
    <property type="match status" value="1"/>
</dbReference>
<feature type="transmembrane region" description="Helical" evidence="10">
    <location>
        <begin position="182"/>
        <end position="204"/>
    </location>
</feature>
<dbReference type="InterPro" id="IPR036640">
    <property type="entry name" value="ABC1_TM_sf"/>
</dbReference>